<protein>
    <submittedName>
        <fullName evidence="2">Uncharacterized protein</fullName>
    </submittedName>
</protein>
<evidence type="ECO:0000256" key="1">
    <source>
        <dbReference type="SAM" id="Phobius"/>
    </source>
</evidence>
<feature type="transmembrane region" description="Helical" evidence="1">
    <location>
        <begin position="87"/>
        <end position="105"/>
    </location>
</feature>
<feature type="transmembrane region" description="Helical" evidence="1">
    <location>
        <begin position="404"/>
        <end position="424"/>
    </location>
</feature>
<feature type="transmembrane region" description="Helical" evidence="1">
    <location>
        <begin position="264"/>
        <end position="286"/>
    </location>
</feature>
<reference evidence="2" key="1">
    <citation type="submission" date="2019-08" db="EMBL/GenBank/DDBJ databases">
        <authorList>
            <person name="Kucharzyk K."/>
            <person name="Murdoch R.W."/>
            <person name="Higgins S."/>
            <person name="Loffler F."/>
        </authorList>
    </citation>
    <scope>NUCLEOTIDE SEQUENCE</scope>
</reference>
<dbReference type="AlphaFoldDB" id="A0A644WT42"/>
<proteinExistence type="predicted"/>
<accession>A0A644WT42</accession>
<feature type="transmembrane region" description="Helical" evidence="1">
    <location>
        <begin position="18"/>
        <end position="38"/>
    </location>
</feature>
<feature type="transmembrane region" description="Helical" evidence="1">
    <location>
        <begin position="237"/>
        <end position="258"/>
    </location>
</feature>
<feature type="transmembrane region" description="Helical" evidence="1">
    <location>
        <begin position="50"/>
        <end position="75"/>
    </location>
</feature>
<keyword evidence="1" id="KW-1133">Transmembrane helix</keyword>
<feature type="transmembrane region" description="Helical" evidence="1">
    <location>
        <begin position="370"/>
        <end position="398"/>
    </location>
</feature>
<dbReference type="Pfam" id="PF16962">
    <property type="entry name" value="ABC_export"/>
    <property type="match status" value="1"/>
</dbReference>
<organism evidence="2">
    <name type="scientific">bioreactor metagenome</name>
    <dbReference type="NCBI Taxonomy" id="1076179"/>
    <lineage>
        <taxon>unclassified sequences</taxon>
        <taxon>metagenomes</taxon>
        <taxon>ecological metagenomes</taxon>
    </lineage>
</organism>
<feature type="transmembrane region" description="Helical" evidence="1">
    <location>
        <begin position="149"/>
        <end position="170"/>
    </location>
</feature>
<dbReference type="InterPro" id="IPR031584">
    <property type="entry name" value="Put_ABC_export"/>
</dbReference>
<feature type="transmembrane region" description="Helical" evidence="1">
    <location>
        <begin position="335"/>
        <end position="358"/>
    </location>
</feature>
<gene>
    <name evidence="2" type="ORF">SDC9_53004</name>
</gene>
<keyword evidence="1" id="KW-0472">Membrane</keyword>
<sequence>MSDVNLLFVSPVNPRATLLYGVIRLTGSSLWAGFFLLYQSGNLARFGVGFGGVLILFAAFVLTMMVLTLLSLVIYSTTNGRPDRKRLVPILAGAVFIPLFAYFFMRYAQSGDYFLAFNDVIQSPVLAATPFVGWASAGSVALIEGKLAAGLGWLALLVLSGVAMVFYIMLSHTDYYEDVLVATESTFERKRAVAEGKVQQGGRAFGKVKVSKTGLNGNGIHVFLYKHLRETFRQNRFGFFSFYIVITSAGIFAVSFFLRGKMDIVVVLQMLMWIQVFMIGTGRGLLETYSHFIYLIPGSAYKKLIWSNMELMVRTAFESVLILGIPGLIMGSHPLVVAASMATYVLFSFMLLGVNYLFMRFTGADISQGILLMIYFFAVLVLLAPGLAAALFVGFSIGGLWGKLTALLLLSAWELVMALVCFALSKNVLDDCDMPTVKRM</sequence>
<name>A0A644WT42_9ZZZZ</name>
<keyword evidence="1" id="KW-0812">Transmembrane</keyword>
<feature type="transmembrane region" description="Helical" evidence="1">
    <location>
        <begin position="125"/>
        <end position="143"/>
    </location>
</feature>
<dbReference type="EMBL" id="VSSQ01001254">
    <property type="protein sequence ID" value="MPM06701.1"/>
    <property type="molecule type" value="Genomic_DNA"/>
</dbReference>
<evidence type="ECO:0000313" key="2">
    <source>
        <dbReference type="EMBL" id="MPM06701.1"/>
    </source>
</evidence>
<comment type="caution">
    <text evidence="2">The sequence shown here is derived from an EMBL/GenBank/DDBJ whole genome shotgun (WGS) entry which is preliminary data.</text>
</comment>